<dbReference type="STRING" id="1943.AQJ64_22560"/>
<gene>
    <name evidence="2" type="ORF">AQJ64_22560</name>
</gene>
<evidence type="ECO:0000259" key="1">
    <source>
        <dbReference type="Pfam" id="PF00535"/>
    </source>
</evidence>
<dbReference type="InterPro" id="IPR001173">
    <property type="entry name" value="Glyco_trans_2-like"/>
</dbReference>
<dbReference type="SUPFAM" id="SSF53448">
    <property type="entry name" value="Nucleotide-diphospho-sugar transferases"/>
    <property type="match status" value="1"/>
</dbReference>
<dbReference type="EMBL" id="LMWW01000036">
    <property type="protein sequence ID" value="KUN81202.1"/>
    <property type="molecule type" value="Genomic_DNA"/>
</dbReference>
<dbReference type="PANTHER" id="PTHR43630">
    <property type="entry name" value="POLY-BETA-1,6-N-ACETYL-D-GLUCOSAMINE SYNTHASE"/>
    <property type="match status" value="1"/>
</dbReference>
<sequence>MRPTVCLNMIVKDEAPVIRRCLESVRPLIDTWVIVDTGSTDGTQDIIRDVYGDLPGELYERPWRGYDGSRTEAIELARSRADYLFFIDADDVMETEPGFRMPDLTSDAYKVDIRSGSFRYWRPALVSTRLPWRYVGVLHEYIDCGARFGLGTLRGVEMIIVGGGARLRQEGARTKYLRDAGILEQGLAEEPGNARYAFYLAQSWRDAGEPEKALEAYDRRADMGGWEQEVYCARLWAARLAESLERPSAEVMDRYLRAYETRPTRAEAIGELARLCRTSGPRWPLAHMFARRAARIPFPQDDLLVEAGWYEWQALDELAVAAYWMGEYAESRECCERLLESGGLPAEHRERVTQNLELAREHLGVTQLVGV</sequence>
<dbReference type="Proteomes" id="UP000052982">
    <property type="component" value="Unassembled WGS sequence"/>
</dbReference>
<protein>
    <recommendedName>
        <fullName evidence="1">Glycosyltransferase 2-like domain-containing protein</fullName>
    </recommendedName>
</protein>
<evidence type="ECO:0000313" key="3">
    <source>
        <dbReference type="Proteomes" id="UP000052982"/>
    </source>
</evidence>
<comment type="caution">
    <text evidence="2">The sequence shown here is derived from an EMBL/GenBank/DDBJ whole genome shotgun (WGS) entry which is preliminary data.</text>
</comment>
<reference evidence="2 3" key="1">
    <citation type="submission" date="2015-10" db="EMBL/GenBank/DDBJ databases">
        <title>Draft genome sequence of Streptomyces griseoruber DSM 40281, type strain for the species Streptomyces griseoruber.</title>
        <authorList>
            <person name="Ruckert C."/>
            <person name="Winkler A."/>
            <person name="Kalinowski J."/>
            <person name="Kampfer P."/>
            <person name="Glaeser S."/>
        </authorList>
    </citation>
    <scope>NUCLEOTIDE SEQUENCE [LARGE SCALE GENOMIC DNA]</scope>
    <source>
        <strain evidence="2 3">DSM 40281</strain>
    </source>
</reference>
<dbReference type="RefSeq" id="WP_055637586.1">
    <property type="nucleotide sequence ID" value="NZ_JBIRTR010000004.1"/>
</dbReference>
<evidence type="ECO:0000313" key="2">
    <source>
        <dbReference type="EMBL" id="KUN81202.1"/>
    </source>
</evidence>
<dbReference type="AlphaFoldDB" id="A0A101SW31"/>
<dbReference type="SUPFAM" id="SSF48452">
    <property type="entry name" value="TPR-like"/>
    <property type="match status" value="1"/>
</dbReference>
<feature type="domain" description="Glycosyltransferase 2-like" evidence="1">
    <location>
        <begin position="9"/>
        <end position="95"/>
    </location>
</feature>
<dbReference type="InterPro" id="IPR011990">
    <property type="entry name" value="TPR-like_helical_dom_sf"/>
</dbReference>
<dbReference type="PANTHER" id="PTHR43630:SF2">
    <property type="entry name" value="GLYCOSYLTRANSFERASE"/>
    <property type="match status" value="1"/>
</dbReference>
<name>A0A101SW31_9ACTN</name>
<keyword evidence="3" id="KW-1185">Reference proteome</keyword>
<dbReference type="Gene3D" id="3.90.550.10">
    <property type="entry name" value="Spore Coat Polysaccharide Biosynthesis Protein SpsA, Chain A"/>
    <property type="match status" value="1"/>
</dbReference>
<accession>A0A101SW31</accession>
<dbReference type="Gene3D" id="1.25.40.10">
    <property type="entry name" value="Tetratricopeptide repeat domain"/>
    <property type="match status" value="1"/>
</dbReference>
<dbReference type="InterPro" id="IPR029044">
    <property type="entry name" value="Nucleotide-diphossugar_trans"/>
</dbReference>
<proteinExistence type="predicted"/>
<organism evidence="2 3">
    <name type="scientific">Streptomyces griseoruber</name>
    <dbReference type="NCBI Taxonomy" id="1943"/>
    <lineage>
        <taxon>Bacteria</taxon>
        <taxon>Bacillati</taxon>
        <taxon>Actinomycetota</taxon>
        <taxon>Actinomycetes</taxon>
        <taxon>Kitasatosporales</taxon>
        <taxon>Streptomycetaceae</taxon>
        <taxon>Streptomyces</taxon>
    </lineage>
</organism>
<dbReference type="Pfam" id="PF00535">
    <property type="entry name" value="Glycos_transf_2"/>
    <property type="match status" value="1"/>
</dbReference>